<dbReference type="AlphaFoldDB" id="A0A1R1XJJ1"/>
<gene>
    <name evidence="1" type="ORF">AYI70_g7696</name>
</gene>
<sequence length="145" mass="16183">MSSNLFAAIEVEEVCIDGITKYVYKTPLKLHLFNFDSHNFFMTELTDELIADSSNESDPVILEIGKDIFEISENTEFNSEQTTLTDSSSDPEIGYNGLTIAESKSGNQFSEPDWDIDSNVDTKSLFGTSSIHDDIIVISSDEEHI</sequence>
<comment type="caution">
    <text evidence="1">The sequence shown here is derived from an EMBL/GenBank/DDBJ whole genome shotgun (WGS) entry which is preliminary data.</text>
</comment>
<dbReference type="OrthoDB" id="10344684at2759"/>
<evidence type="ECO:0000313" key="2">
    <source>
        <dbReference type="Proteomes" id="UP000187283"/>
    </source>
</evidence>
<name>A0A1R1XJJ1_9FUNG</name>
<organism evidence="1 2">
    <name type="scientific">Smittium culicis</name>
    <dbReference type="NCBI Taxonomy" id="133412"/>
    <lineage>
        <taxon>Eukaryota</taxon>
        <taxon>Fungi</taxon>
        <taxon>Fungi incertae sedis</taxon>
        <taxon>Zoopagomycota</taxon>
        <taxon>Kickxellomycotina</taxon>
        <taxon>Harpellomycetes</taxon>
        <taxon>Harpellales</taxon>
        <taxon>Legeriomycetaceae</taxon>
        <taxon>Smittium</taxon>
    </lineage>
</organism>
<evidence type="ECO:0000313" key="1">
    <source>
        <dbReference type="EMBL" id="OMJ14753.1"/>
    </source>
</evidence>
<dbReference type="Proteomes" id="UP000187283">
    <property type="component" value="Unassembled WGS sequence"/>
</dbReference>
<reference evidence="1 2" key="1">
    <citation type="submission" date="2017-01" db="EMBL/GenBank/DDBJ databases">
        <authorList>
            <person name="Mah S.A."/>
            <person name="Swanson W.J."/>
            <person name="Moy G.W."/>
            <person name="Vacquier V.D."/>
        </authorList>
    </citation>
    <scope>NUCLEOTIDE SEQUENCE [LARGE SCALE GENOMIC DNA]</scope>
    <source>
        <strain evidence="1 2">GSMNP</strain>
    </source>
</reference>
<proteinExistence type="predicted"/>
<dbReference type="EMBL" id="LSSN01002920">
    <property type="protein sequence ID" value="OMJ14753.1"/>
    <property type="molecule type" value="Genomic_DNA"/>
</dbReference>
<protein>
    <submittedName>
        <fullName evidence="1">Uncharacterized protein</fullName>
    </submittedName>
</protein>
<keyword evidence="2" id="KW-1185">Reference proteome</keyword>
<accession>A0A1R1XJJ1</accession>